<name>A0A7X1AVB0_9BACT</name>
<dbReference type="SUPFAM" id="SSF102114">
    <property type="entry name" value="Radical SAM enzymes"/>
    <property type="match status" value="1"/>
</dbReference>
<reference evidence="10 11" key="1">
    <citation type="submission" date="2020-07" db="EMBL/GenBank/DDBJ databases">
        <authorList>
            <person name="Feng X."/>
        </authorList>
    </citation>
    <scope>NUCLEOTIDE SEQUENCE [LARGE SCALE GENOMIC DNA]</scope>
    <source>
        <strain evidence="10 11">JCM14086</strain>
    </source>
</reference>
<dbReference type="SFLD" id="SFLDG01067">
    <property type="entry name" value="SPASM/twitch_domain_containing"/>
    <property type="match status" value="1"/>
</dbReference>
<dbReference type="CDD" id="cd21120">
    <property type="entry name" value="SPASM_anSME"/>
    <property type="match status" value="1"/>
</dbReference>
<dbReference type="GO" id="GO:0016491">
    <property type="term" value="F:oxidoreductase activity"/>
    <property type="evidence" value="ECO:0007669"/>
    <property type="project" value="InterPro"/>
</dbReference>
<dbReference type="Pfam" id="PF04055">
    <property type="entry name" value="Radical_SAM"/>
    <property type="match status" value="1"/>
</dbReference>
<dbReference type="GO" id="GO:0051539">
    <property type="term" value="F:4 iron, 4 sulfur cluster binding"/>
    <property type="evidence" value="ECO:0007669"/>
    <property type="project" value="UniProtKB-KW"/>
</dbReference>
<feature type="domain" description="Radical SAM core" evidence="9">
    <location>
        <begin position="1"/>
        <end position="248"/>
    </location>
</feature>
<feature type="region of interest" description="Disordered" evidence="8">
    <location>
        <begin position="203"/>
        <end position="223"/>
    </location>
</feature>
<comment type="similarity">
    <text evidence="7">Belongs to the radical SAM superfamily. Anaerobic sulfatase-maturating enzyme family.</text>
</comment>
<dbReference type="Gene3D" id="3.20.20.70">
    <property type="entry name" value="Aldolase class I"/>
    <property type="match status" value="1"/>
</dbReference>
<comment type="cofactor">
    <cofactor evidence="1">
        <name>[4Fe-4S] cluster</name>
        <dbReference type="ChEBI" id="CHEBI:49883"/>
    </cofactor>
</comment>
<dbReference type="CDD" id="cd01335">
    <property type="entry name" value="Radical_SAM"/>
    <property type="match status" value="1"/>
</dbReference>
<organism evidence="10 11">
    <name type="scientific">Puniceicoccus vermicola</name>
    <dbReference type="NCBI Taxonomy" id="388746"/>
    <lineage>
        <taxon>Bacteria</taxon>
        <taxon>Pseudomonadati</taxon>
        <taxon>Verrucomicrobiota</taxon>
        <taxon>Opitutia</taxon>
        <taxon>Puniceicoccales</taxon>
        <taxon>Puniceicoccaceae</taxon>
        <taxon>Puniceicoccus</taxon>
    </lineage>
</organism>
<dbReference type="RefSeq" id="WP_185691133.1">
    <property type="nucleotide sequence ID" value="NZ_JACHVA010000016.1"/>
</dbReference>
<keyword evidence="4" id="KW-0479">Metal-binding</keyword>
<evidence type="ECO:0000256" key="8">
    <source>
        <dbReference type="SAM" id="MobiDB-lite"/>
    </source>
</evidence>
<dbReference type="Pfam" id="PF13186">
    <property type="entry name" value="SPASM"/>
    <property type="match status" value="1"/>
</dbReference>
<comment type="caution">
    <text evidence="10">The sequence shown here is derived from an EMBL/GenBank/DDBJ whole genome shotgun (WGS) entry which is preliminary data.</text>
</comment>
<dbReference type="PROSITE" id="PS51918">
    <property type="entry name" value="RADICAL_SAM"/>
    <property type="match status" value="1"/>
</dbReference>
<dbReference type="SFLD" id="SFLDF00285">
    <property type="entry name" value="anaerobic_Ser-type_sulfatase-m"/>
    <property type="match status" value="1"/>
</dbReference>
<dbReference type="SFLD" id="SFLDG01386">
    <property type="entry name" value="main_SPASM_domain-containing"/>
    <property type="match status" value="1"/>
</dbReference>
<evidence type="ECO:0000256" key="1">
    <source>
        <dbReference type="ARBA" id="ARBA00001966"/>
    </source>
</evidence>
<dbReference type="InterPro" id="IPR047207">
    <property type="entry name" value="SPASM_anSME"/>
</dbReference>
<evidence type="ECO:0000313" key="10">
    <source>
        <dbReference type="EMBL" id="MBC2600384.1"/>
    </source>
</evidence>
<dbReference type="SFLD" id="SFLDG01384">
    <property type="entry name" value="thioether_bond_formation_requi"/>
    <property type="match status" value="1"/>
</dbReference>
<dbReference type="InterPro" id="IPR023867">
    <property type="entry name" value="Sulphatase_maturase_rSAM"/>
</dbReference>
<dbReference type="NCBIfam" id="TIGR04085">
    <property type="entry name" value="rSAM_more_4Fe4S"/>
    <property type="match status" value="1"/>
</dbReference>
<protein>
    <submittedName>
        <fullName evidence="10">Anaerobic sulfatase maturase</fullName>
    </submittedName>
</protein>
<gene>
    <name evidence="10" type="ORF">H5P30_01165</name>
</gene>
<keyword evidence="5" id="KW-0408">Iron</keyword>
<dbReference type="GO" id="GO:0046872">
    <property type="term" value="F:metal ion binding"/>
    <property type="evidence" value="ECO:0007669"/>
    <property type="project" value="UniProtKB-KW"/>
</dbReference>
<dbReference type="PANTHER" id="PTHR43273">
    <property type="entry name" value="ANAEROBIC SULFATASE-MATURATING ENZYME HOMOLOG ASLB-RELATED"/>
    <property type="match status" value="1"/>
</dbReference>
<dbReference type="PANTHER" id="PTHR43273:SF3">
    <property type="entry name" value="ANAEROBIC SULFATASE-MATURATING ENZYME HOMOLOG ASLB-RELATED"/>
    <property type="match status" value="1"/>
</dbReference>
<dbReference type="EMBL" id="JACHVA010000016">
    <property type="protein sequence ID" value="MBC2600384.1"/>
    <property type="molecule type" value="Genomic_DNA"/>
</dbReference>
<evidence type="ECO:0000256" key="3">
    <source>
        <dbReference type="ARBA" id="ARBA00022691"/>
    </source>
</evidence>
<evidence type="ECO:0000259" key="9">
    <source>
        <dbReference type="PROSITE" id="PS51918"/>
    </source>
</evidence>
<evidence type="ECO:0000256" key="5">
    <source>
        <dbReference type="ARBA" id="ARBA00023004"/>
    </source>
</evidence>
<proteinExistence type="inferred from homology"/>
<dbReference type="InterPro" id="IPR023885">
    <property type="entry name" value="4Fe4S-binding_SPASM_dom"/>
</dbReference>
<keyword evidence="3" id="KW-0949">S-adenosyl-L-methionine</keyword>
<accession>A0A7X1AVB0</accession>
<dbReference type="AlphaFoldDB" id="A0A7X1AVB0"/>
<dbReference type="Proteomes" id="UP000525652">
    <property type="component" value="Unassembled WGS sequence"/>
</dbReference>
<keyword evidence="6" id="KW-0411">Iron-sulfur</keyword>
<dbReference type="InterPro" id="IPR058240">
    <property type="entry name" value="rSAM_sf"/>
</dbReference>
<evidence type="ECO:0000256" key="2">
    <source>
        <dbReference type="ARBA" id="ARBA00022485"/>
    </source>
</evidence>
<evidence type="ECO:0000256" key="6">
    <source>
        <dbReference type="ARBA" id="ARBA00023014"/>
    </source>
</evidence>
<keyword evidence="11" id="KW-1185">Reference proteome</keyword>
<dbReference type="InterPro" id="IPR013785">
    <property type="entry name" value="Aldolase_TIM"/>
</dbReference>
<dbReference type="SFLD" id="SFLDS00029">
    <property type="entry name" value="Radical_SAM"/>
    <property type="match status" value="1"/>
</dbReference>
<dbReference type="NCBIfam" id="TIGR03942">
    <property type="entry name" value="sulfatase_rSAM"/>
    <property type="match status" value="1"/>
</dbReference>
<evidence type="ECO:0000256" key="4">
    <source>
        <dbReference type="ARBA" id="ARBA00022723"/>
    </source>
</evidence>
<evidence type="ECO:0000256" key="7">
    <source>
        <dbReference type="ARBA" id="ARBA00023601"/>
    </source>
</evidence>
<dbReference type="InterPro" id="IPR034491">
    <property type="entry name" value="Anaerob_Ser_sulfatase-maturase"/>
</dbReference>
<keyword evidence="2" id="KW-0004">4Fe-4S</keyword>
<dbReference type="InterPro" id="IPR007197">
    <property type="entry name" value="rSAM"/>
</dbReference>
<sequence length="405" mass="45702">MTAPFHVMTKPAGAACNLACEYCYYLEKSLLYPETGVPRMSDATLDRYVRDYIESQNSREVQFAWQGGEPTMLGLGFFEKVVALQEKYCGQKTVSNALQTNGTFLNEDWASFLKEHSFLVGISIDGPEEIHDHYRVDRGGRPTFAKVMRGWETLHSAGVDVNTLTVVNRLNSQHPEKVYDFLKSIGSTFLQFIPIVEREPDDRVDDSLDLAGPPDAGDPGARIPVTPWSVRPRDFGRFLNKIFDRWIRQDVGTIFVQHFDGALAKWTGTQGGICVFAEECGRAMALEHNGDLYSCDHYVYPSYRLGNIREKGFAEMADSPEQVAFGRAKRTELSQACKKCAFRFACNGDCPKHRFVPTGKDQPGISYLCPGLKSFFSHIDAPMREMAKLWRSGQPPARIMENYRN</sequence>
<evidence type="ECO:0000313" key="11">
    <source>
        <dbReference type="Proteomes" id="UP000525652"/>
    </source>
</evidence>
<dbReference type="SFLD" id="SFLDG01072">
    <property type="entry name" value="dehydrogenase_like"/>
    <property type="match status" value="1"/>
</dbReference>